<dbReference type="CDD" id="cd11304">
    <property type="entry name" value="Cadherin_repeat"/>
    <property type="match status" value="4"/>
</dbReference>
<gene>
    <name evidence="9" type="ORF">ANCCAN_21107</name>
</gene>
<dbReference type="OrthoDB" id="6252479at2759"/>
<name>A0A368FPY7_ANCCA</name>
<keyword evidence="2" id="KW-0812">Transmembrane</keyword>
<evidence type="ECO:0000256" key="2">
    <source>
        <dbReference type="ARBA" id="ARBA00022692"/>
    </source>
</evidence>
<dbReference type="Pfam" id="PF00028">
    <property type="entry name" value="Cadherin"/>
    <property type="match status" value="2"/>
</dbReference>
<dbReference type="PANTHER" id="PTHR24026:SF126">
    <property type="entry name" value="PROTOCADHERIN FAT 4"/>
    <property type="match status" value="1"/>
</dbReference>
<evidence type="ECO:0000256" key="7">
    <source>
        <dbReference type="PROSITE-ProRule" id="PRU00043"/>
    </source>
</evidence>
<evidence type="ECO:0000256" key="6">
    <source>
        <dbReference type="ARBA" id="ARBA00023136"/>
    </source>
</evidence>
<feature type="domain" description="Cadherin" evidence="8">
    <location>
        <begin position="231"/>
        <end position="337"/>
    </location>
</feature>
<evidence type="ECO:0000256" key="5">
    <source>
        <dbReference type="ARBA" id="ARBA00022989"/>
    </source>
</evidence>
<feature type="domain" description="Cadherin" evidence="8">
    <location>
        <begin position="136"/>
        <end position="229"/>
    </location>
</feature>
<dbReference type="Proteomes" id="UP000252519">
    <property type="component" value="Unassembled WGS sequence"/>
</dbReference>
<dbReference type="STRING" id="29170.A0A368FPY7"/>
<keyword evidence="6" id="KW-0472">Membrane</keyword>
<dbReference type="GO" id="GO:0005509">
    <property type="term" value="F:calcium ion binding"/>
    <property type="evidence" value="ECO:0007669"/>
    <property type="project" value="UniProtKB-UniRule"/>
</dbReference>
<keyword evidence="10" id="KW-1185">Reference proteome</keyword>
<dbReference type="InterPro" id="IPR020894">
    <property type="entry name" value="Cadherin_CS"/>
</dbReference>
<evidence type="ECO:0000313" key="9">
    <source>
        <dbReference type="EMBL" id="RCN33069.1"/>
    </source>
</evidence>
<feature type="domain" description="Cadherin" evidence="8">
    <location>
        <begin position="455"/>
        <end position="551"/>
    </location>
</feature>
<dbReference type="InterPro" id="IPR002126">
    <property type="entry name" value="Cadherin-like_dom"/>
</dbReference>
<dbReference type="PROSITE" id="PS50268">
    <property type="entry name" value="CADHERIN_2"/>
    <property type="match status" value="4"/>
</dbReference>
<dbReference type="PANTHER" id="PTHR24026">
    <property type="entry name" value="FAT ATYPICAL CADHERIN-RELATED"/>
    <property type="match status" value="1"/>
</dbReference>
<evidence type="ECO:0000256" key="4">
    <source>
        <dbReference type="ARBA" id="ARBA00022837"/>
    </source>
</evidence>
<dbReference type="EMBL" id="JOJR01000978">
    <property type="protein sequence ID" value="RCN33069.1"/>
    <property type="molecule type" value="Genomic_DNA"/>
</dbReference>
<comment type="subcellular location">
    <subcellularLocation>
        <location evidence="1">Membrane</location>
    </subcellularLocation>
</comment>
<dbReference type="GO" id="GO:0005886">
    <property type="term" value="C:plasma membrane"/>
    <property type="evidence" value="ECO:0007669"/>
    <property type="project" value="UniProtKB-SubCell"/>
</dbReference>
<feature type="domain" description="Cadherin" evidence="8">
    <location>
        <begin position="338"/>
        <end position="435"/>
    </location>
</feature>
<dbReference type="GO" id="GO:0007156">
    <property type="term" value="P:homophilic cell adhesion via plasma membrane adhesion molecules"/>
    <property type="evidence" value="ECO:0007669"/>
    <property type="project" value="InterPro"/>
</dbReference>
<dbReference type="AlphaFoldDB" id="A0A368FPY7"/>
<organism evidence="9 10">
    <name type="scientific">Ancylostoma caninum</name>
    <name type="common">Dog hookworm</name>
    <dbReference type="NCBI Taxonomy" id="29170"/>
    <lineage>
        <taxon>Eukaryota</taxon>
        <taxon>Metazoa</taxon>
        <taxon>Ecdysozoa</taxon>
        <taxon>Nematoda</taxon>
        <taxon>Chromadorea</taxon>
        <taxon>Rhabditida</taxon>
        <taxon>Rhabditina</taxon>
        <taxon>Rhabditomorpha</taxon>
        <taxon>Strongyloidea</taxon>
        <taxon>Ancylostomatidae</taxon>
        <taxon>Ancylostomatinae</taxon>
        <taxon>Ancylostoma</taxon>
    </lineage>
</organism>
<evidence type="ECO:0000256" key="3">
    <source>
        <dbReference type="ARBA" id="ARBA00022737"/>
    </source>
</evidence>
<protein>
    <submittedName>
        <fullName evidence="9">Cadherin domain protein</fullName>
    </submittedName>
</protein>
<evidence type="ECO:0000256" key="1">
    <source>
        <dbReference type="ARBA" id="ARBA00004370"/>
    </source>
</evidence>
<proteinExistence type="predicted"/>
<dbReference type="InterPro" id="IPR015919">
    <property type="entry name" value="Cadherin-like_sf"/>
</dbReference>
<dbReference type="PROSITE" id="PS00232">
    <property type="entry name" value="CADHERIN_1"/>
    <property type="match status" value="1"/>
</dbReference>
<sequence>MLRRPPTPETTITVRASDHGSPALFVDQTLRIRITNGSKKWSYFEDGELRVAISDTAPVGSIVTTLPVDGKAAIRLFPTSSTFKIDDYGKVTLLTAVNPGIHQFSVLAKSPQGEIDSLTVVVEVTSAEKIGPRISSASCGSITVPENRPLKNFKHIVALNATGEAKFSIRGSNKYFEIDPTSGQLSCPALDREEQSEHLLVVVVQDGDRKDSCTVRITVADVNDNAPQFASSTPQVISINDTVAMQDVVYKFSAFDHDAGANGRVLFDLVEDSSFAFDLVPETGELGLVREPERVGKDWMIRVKAHDKGVPSLAVDRFIRVQNTRSSPKTRDAQPSFLRQKYVTSIDEGLTRGQIVSKVATSSRDSRITYSIVEGNTDSAFEIDSEGVVRTSQELDYEIKDLYDLKIIATGAFPNQIKTQMIVEVNNVNDNPPVFPRQSRKKVLESKFIFIGTLPVGSYLTTVTANDADNMGALEYSLDPKEERFVIDRFTGVVHLATSLDFETVEEINVEVKVPQSTGADEVIAKLVAFDRDSGDNGRVSYSLVESHELFKLDSNDGKLNLLFFYSMPAWIRN</sequence>
<evidence type="ECO:0000313" key="10">
    <source>
        <dbReference type="Proteomes" id="UP000252519"/>
    </source>
</evidence>
<keyword evidence="4 7" id="KW-0106">Calcium</keyword>
<keyword evidence="5" id="KW-1133">Transmembrane helix</keyword>
<keyword evidence="3" id="KW-0677">Repeat</keyword>
<dbReference type="SUPFAM" id="SSF49313">
    <property type="entry name" value="Cadherin-like"/>
    <property type="match status" value="6"/>
</dbReference>
<reference evidence="9 10" key="1">
    <citation type="submission" date="2014-10" db="EMBL/GenBank/DDBJ databases">
        <title>Draft genome of the hookworm Ancylostoma caninum.</title>
        <authorList>
            <person name="Mitreva M."/>
        </authorList>
    </citation>
    <scope>NUCLEOTIDE SEQUENCE [LARGE SCALE GENOMIC DNA]</scope>
    <source>
        <strain evidence="9 10">Baltimore</strain>
    </source>
</reference>
<evidence type="ECO:0000259" key="8">
    <source>
        <dbReference type="PROSITE" id="PS50268"/>
    </source>
</evidence>
<dbReference type="Gene3D" id="2.60.40.60">
    <property type="entry name" value="Cadherins"/>
    <property type="match status" value="5"/>
</dbReference>
<dbReference type="SMART" id="SM00112">
    <property type="entry name" value="CA"/>
    <property type="match status" value="4"/>
</dbReference>
<comment type="caution">
    <text evidence="9">The sequence shown here is derived from an EMBL/GenBank/DDBJ whole genome shotgun (WGS) entry which is preliminary data.</text>
</comment>
<accession>A0A368FPY7</accession>
<dbReference type="PRINTS" id="PR00205">
    <property type="entry name" value="CADHERIN"/>
</dbReference>